<dbReference type="PANTHER" id="PTHR42693">
    <property type="entry name" value="ARYLSULFATASE FAMILY MEMBER"/>
    <property type="match status" value="1"/>
</dbReference>
<evidence type="ECO:0000256" key="1">
    <source>
        <dbReference type="ARBA" id="ARBA00008779"/>
    </source>
</evidence>
<feature type="domain" description="Sulfatase N-terminal" evidence="5">
    <location>
        <begin position="33"/>
        <end position="127"/>
    </location>
</feature>
<feature type="domain" description="Sulfatase N-terminal" evidence="5">
    <location>
        <begin position="155"/>
        <end position="301"/>
    </location>
</feature>
<dbReference type="PANTHER" id="PTHR42693:SF53">
    <property type="entry name" value="ENDO-4-O-SULFATASE"/>
    <property type="match status" value="1"/>
</dbReference>
<dbReference type="SUPFAM" id="SSF53649">
    <property type="entry name" value="Alkaline phosphatase-like"/>
    <property type="match status" value="1"/>
</dbReference>
<keyword evidence="2" id="KW-0479">Metal-binding</keyword>
<dbReference type="Gene3D" id="3.40.720.10">
    <property type="entry name" value="Alkaline Phosphatase, subunit A"/>
    <property type="match status" value="1"/>
</dbReference>
<dbReference type="Pfam" id="PF13646">
    <property type="entry name" value="HEAT_2"/>
    <property type="match status" value="1"/>
</dbReference>
<dbReference type="Proteomes" id="UP001595957">
    <property type="component" value="Unassembled WGS sequence"/>
</dbReference>
<dbReference type="InterPro" id="IPR050738">
    <property type="entry name" value="Sulfatase"/>
</dbReference>
<organism evidence="6 7">
    <name type="scientific">Sphingobium tyrosinilyticum</name>
    <dbReference type="NCBI Taxonomy" id="2715436"/>
    <lineage>
        <taxon>Bacteria</taxon>
        <taxon>Pseudomonadati</taxon>
        <taxon>Pseudomonadota</taxon>
        <taxon>Alphaproteobacteria</taxon>
        <taxon>Sphingomonadales</taxon>
        <taxon>Sphingomonadaceae</taxon>
        <taxon>Sphingobium</taxon>
    </lineage>
</organism>
<evidence type="ECO:0000256" key="3">
    <source>
        <dbReference type="ARBA" id="ARBA00022801"/>
    </source>
</evidence>
<evidence type="ECO:0000313" key="7">
    <source>
        <dbReference type="Proteomes" id="UP001595957"/>
    </source>
</evidence>
<dbReference type="EMBL" id="JBHSFZ010000005">
    <property type="protein sequence ID" value="MFC4593345.1"/>
    <property type="molecule type" value="Genomic_DNA"/>
</dbReference>
<sequence length="624" mass="68657">MVDISRRGLMAATAAFGIAAPAIGTRPKPTPRPNILWLVSEDNNPFIGAYGDWLAHTPAIDALAAKGVLFRNVYSTAPVCAPSRYALITGASPEGNAPANHMRAQAKLPEGWRTTPEFMREAGYYTTNNFKTDYNCEIDEKAIWDDNGSKAHWSNRPEGKPFFSIFNFMTTHESQMFRATAGRLTPQDVTVPPHLPDTPEARLDIASYYNLIEKMDGQVAKHLAALEAAGLSEDTIVFYYSDNGGCLPKSKRYCSDAGLRVALVAYYPPKWQHWAPAGPGQALTAPVTLMDLPPTILRIAGHLVPSQMEGRPLVKGASLPRYAFGMRNRMDERYDFVRSVTDGRWRYTRNYLPHLPSGQHGAYEWQAKSYQSLEREYLAGRLTEEQARFFKPRPFEELYDLSSDPHELSNLAAHPSGREKLKELRTALDQHMLAINDNGFIPEGSPLEGYSSSRRAGAYPLRSLMALGAKAASRDAGNLSAFVAGLNDRNEVVRYWNANALAMLGASASPATGALQARLEVEPSAQVRVALAEAMGYVGSISRAESILLRLLEGTASLRVKLQVVNALTHIGAKSDTTLAVLKEALKLDDEYVPRAAIYQILIMSGEYQPEVDTFAAYGRSPKG</sequence>
<dbReference type="InterPro" id="IPR017850">
    <property type="entry name" value="Alkaline_phosphatase_core_sf"/>
</dbReference>
<gene>
    <name evidence="6" type="ORF">ACFO3E_03930</name>
</gene>
<dbReference type="InterPro" id="IPR011989">
    <property type="entry name" value="ARM-like"/>
</dbReference>
<dbReference type="InterPro" id="IPR000917">
    <property type="entry name" value="Sulfatase_N"/>
</dbReference>
<protein>
    <submittedName>
        <fullName evidence="6">Sulfatase-like hydrolase/transferase</fullName>
    </submittedName>
</protein>
<dbReference type="InterPro" id="IPR016024">
    <property type="entry name" value="ARM-type_fold"/>
</dbReference>
<evidence type="ECO:0000313" key="6">
    <source>
        <dbReference type="EMBL" id="MFC4593345.1"/>
    </source>
</evidence>
<name>A0ABV9EXY0_9SPHN</name>
<dbReference type="PROSITE" id="PS00523">
    <property type="entry name" value="SULFATASE_1"/>
    <property type="match status" value="1"/>
</dbReference>
<evidence type="ECO:0000256" key="2">
    <source>
        <dbReference type="ARBA" id="ARBA00022723"/>
    </source>
</evidence>
<keyword evidence="7" id="KW-1185">Reference proteome</keyword>
<keyword evidence="4" id="KW-0106">Calcium</keyword>
<evidence type="ECO:0000256" key="4">
    <source>
        <dbReference type="ARBA" id="ARBA00022837"/>
    </source>
</evidence>
<dbReference type="InterPro" id="IPR024607">
    <property type="entry name" value="Sulfatase_CS"/>
</dbReference>
<comment type="similarity">
    <text evidence="1">Belongs to the sulfatase family.</text>
</comment>
<dbReference type="SUPFAM" id="SSF48371">
    <property type="entry name" value="ARM repeat"/>
    <property type="match status" value="1"/>
</dbReference>
<accession>A0ABV9EXY0</accession>
<dbReference type="Pfam" id="PF00884">
    <property type="entry name" value="Sulfatase"/>
    <property type="match status" value="2"/>
</dbReference>
<keyword evidence="3" id="KW-0378">Hydrolase</keyword>
<dbReference type="CDD" id="cd16027">
    <property type="entry name" value="SGSH"/>
    <property type="match status" value="1"/>
</dbReference>
<evidence type="ECO:0000259" key="5">
    <source>
        <dbReference type="Pfam" id="PF00884"/>
    </source>
</evidence>
<dbReference type="Gene3D" id="1.25.10.10">
    <property type="entry name" value="Leucine-rich Repeat Variant"/>
    <property type="match status" value="1"/>
</dbReference>
<reference evidence="7" key="1">
    <citation type="journal article" date="2019" name="Int. J. Syst. Evol. Microbiol.">
        <title>The Global Catalogue of Microorganisms (GCM) 10K type strain sequencing project: providing services to taxonomists for standard genome sequencing and annotation.</title>
        <authorList>
            <consortium name="The Broad Institute Genomics Platform"/>
            <consortium name="The Broad Institute Genome Sequencing Center for Infectious Disease"/>
            <person name="Wu L."/>
            <person name="Ma J."/>
        </authorList>
    </citation>
    <scope>NUCLEOTIDE SEQUENCE [LARGE SCALE GENOMIC DNA]</scope>
    <source>
        <strain evidence="7">NBRC 103632</strain>
    </source>
</reference>
<comment type="caution">
    <text evidence="6">The sequence shown here is derived from an EMBL/GenBank/DDBJ whole genome shotgun (WGS) entry which is preliminary data.</text>
</comment>
<proteinExistence type="inferred from homology"/>